<dbReference type="Pfam" id="PF07898">
    <property type="entry name" value="DUF1676"/>
    <property type="match status" value="1"/>
</dbReference>
<keyword evidence="4" id="KW-1185">Reference proteome</keyword>
<feature type="transmembrane region" description="Helical" evidence="1">
    <location>
        <begin position="192"/>
        <end position="212"/>
    </location>
</feature>
<dbReference type="PANTHER" id="PTHR21879:SF27">
    <property type="entry name" value="OSIRIS 10A"/>
    <property type="match status" value="1"/>
</dbReference>
<accession>A0A9Q0RZ23</accession>
<sequence length="322" mass="36266">MKFFKFVSNALLLLTTFCVYAKTKETFEFCLKNDMNPGLVSCVGRQVLSSLYQIDEQNNFTIANGLTMIKDDSVSQRSVPNLFDQDPMDFRGILENAGAIIGQRTLQWDLSMIHSGLCLRIGPSANSNSLLEFVIDPSIQRGDRYMDDEHSTARILTRQFIVPFLLGIKFNLVTIVPLIFAAIILLCKKAAFLGKFALFITGLLGFGSLFSLNGLAGGFSGLGGGLGAFGGHKPIYSDGIIHNDYGSLSGGYYKVDNTNEYRKQQTNTDPRKEELIDNFYDYDKKVLLNDRNNPYRNEFKFKTSDEQHQQQPEYRAFTWKTV</sequence>
<proteinExistence type="predicted"/>
<dbReference type="OrthoDB" id="8197686at2759"/>
<name>A0A9Q0RZ23_9DIPT</name>
<comment type="caution">
    <text evidence="3">The sequence shown here is derived from an EMBL/GenBank/DDBJ whole genome shotgun (WGS) entry which is preliminary data.</text>
</comment>
<dbReference type="AlphaFoldDB" id="A0A9Q0RZ23"/>
<dbReference type="GO" id="GO:0016020">
    <property type="term" value="C:membrane"/>
    <property type="evidence" value="ECO:0007669"/>
    <property type="project" value="TreeGrafter"/>
</dbReference>
<keyword evidence="2" id="KW-0732">Signal</keyword>
<organism evidence="3 4">
    <name type="scientific">Pseudolycoriella hygida</name>
    <dbReference type="NCBI Taxonomy" id="35572"/>
    <lineage>
        <taxon>Eukaryota</taxon>
        <taxon>Metazoa</taxon>
        <taxon>Ecdysozoa</taxon>
        <taxon>Arthropoda</taxon>
        <taxon>Hexapoda</taxon>
        <taxon>Insecta</taxon>
        <taxon>Pterygota</taxon>
        <taxon>Neoptera</taxon>
        <taxon>Endopterygota</taxon>
        <taxon>Diptera</taxon>
        <taxon>Nematocera</taxon>
        <taxon>Sciaroidea</taxon>
        <taxon>Sciaridae</taxon>
        <taxon>Pseudolycoriella</taxon>
    </lineage>
</organism>
<protein>
    <submittedName>
        <fullName evidence="3">Uncharacterized protein</fullName>
    </submittedName>
</protein>
<keyword evidence="1" id="KW-0812">Transmembrane</keyword>
<feature type="chain" id="PRO_5040106415" evidence="2">
    <location>
        <begin position="24"/>
        <end position="322"/>
    </location>
</feature>
<dbReference type="Proteomes" id="UP001151699">
    <property type="component" value="Chromosome X"/>
</dbReference>
<keyword evidence="1" id="KW-1133">Transmembrane helix</keyword>
<feature type="transmembrane region" description="Helical" evidence="1">
    <location>
        <begin position="160"/>
        <end position="185"/>
    </location>
</feature>
<keyword evidence="1" id="KW-0472">Membrane</keyword>
<dbReference type="EMBL" id="WJQU01000003">
    <property type="protein sequence ID" value="KAJ6637528.1"/>
    <property type="molecule type" value="Genomic_DNA"/>
</dbReference>
<evidence type="ECO:0000256" key="1">
    <source>
        <dbReference type="SAM" id="Phobius"/>
    </source>
</evidence>
<reference evidence="3" key="1">
    <citation type="submission" date="2022-07" db="EMBL/GenBank/DDBJ databases">
        <authorList>
            <person name="Trinca V."/>
            <person name="Uliana J.V.C."/>
            <person name="Torres T.T."/>
            <person name="Ward R.J."/>
            <person name="Monesi N."/>
        </authorList>
    </citation>
    <scope>NUCLEOTIDE SEQUENCE</scope>
    <source>
        <strain evidence="3">HSMRA1968</strain>
        <tissue evidence="3">Whole embryos</tissue>
    </source>
</reference>
<dbReference type="InterPro" id="IPR012464">
    <property type="entry name" value="DUF1676"/>
</dbReference>
<gene>
    <name evidence="3" type="ORF">Bhyg_10259</name>
</gene>
<evidence type="ECO:0000256" key="2">
    <source>
        <dbReference type="SAM" id="SignalP"/>
    </source>
</evidence>
<feature type="signal peptide" evidence="2">
    <location>
        <begin position="1"/>
        <end position="23"/>
    </location>
</feature>
<evidence type="ECO:0000313" key="4">
    <source>
        <dbReference type="Proteomes" id="UP001151699"/>
    </source>
</evidence>
<evidence type="ECO:0000313" key="3">
    <source>
        <dbReference type="EMBL" id="KAJ6637528.1"/>
    </source>
</evidence>
<dbReference type="PANTHER" id="PTHR21879">
    <property type="entry name" value="FI03362P-RELATED-RELATED"/>
    <property type="match status" value="1"/>
</dbReference>